<comment type="subcellular location">
    <subcellularLocation>
        <location evidence="1">Cytoplasm</location>
    </subcellularLocation>
</comment>
<keyword evidence="7" id="KW-0239">DNA-directed DNA polymerase</keyword>
<dbReference type="GO" id="GO:0008408">
    <property type="term" value="F:3'-5' exonuclease activity"/>
    <property type="evidence" value="ECO:0007669"/>
    <property type="project" value="InterPro"/>
</dbReference>
<dbReference type="InterPro" id="IPR041931">
    <property type="entry name" value="DNA_pol3_alpha_thumb_dom"/>
</dbReference>
<dbReference type="GO" id="GO:0003887">
    <property type="term" value="F:DNA-directed DNA polymerase activity"/>
    <property type="evidence" value="ECO:0007669"/>
    <property type="project" value="UniProtKB-KW"/>
</dbReference>
<keyword evidence="5 10" id="KW-0548">Nucleotidyltransferase</keyword>
<dbReference type="NCBIfam" id="TIGR00594">
    <property type="entry name" value="polc"/>
    <property type="match status" value="1"/>
</dbReference>
<dbReference type="Pfam" id="PF07733">
    <property type="entry name" value="DNA_pol3_alpha"/>
    <property type="match status" value="1"/>
</dbReference>
<evidence type="ECO:0000259" key="9">
    <source>
        <dbReference type="SMART" id="SM00481"/>
    </source>
</evidence>
<name>A0A7C3E1H8_9SPIR</name>
<dbReference type="EC" id="2.7.7.7" evidence="2"/>
<dbReference type="NCBIfam" id="NF004226">
    <property type="entry name" value="PRK05673.1"/>
    <property type="match status" value="1"/>
</dbReference>
<dbReference type="SUPFAM" id="SSF89550">
    <property type="entry name" value="PHP domain-like"/>
    <property type="match status" value="1"/>
</dbReference>
<dbReference type="GO" id="GO:0006260">
    <property type="term" value="P:DNA replication"/>
    <property type="evidence" value="ECO:0007669"/>
    <property type="project" value="UniProtKB-KW"/>
</dbReference>
<dbReference type="InterPro" id="IPR004805">
    <property type="entry name" value="DnaE2/DnaE/PolC"/>
</dbReference>
<dbReference type="Gene3D" id="1.10.10.1600">
    <property type="entry name" value="Bacterial DNA polymerase III alpha subunit, thumb domain"/>
    <property type="match status" value="1"/>
</dbReference>
<evidence type="ECO:0000313" key="10">
    <source>
        <dbReference type="EMBL" id="HFH29668.1"/>
    </source>
</evidence>
<dbReference type="CDD" id="cd12113">
    <property type="entry name" value="PHP_PolIIIA_DnaE3"/>
    <property type="match status" value="1"/>
</dbReference>
<dbReference type="InterPro" id="IPR029460">
    <property type="entry name" value="DNAPol_HHH"/>
</dbReference>
<sequence>MTDFVHLHVHSDYSLLDGAASVKSLISKAKALGMKHLALTDHGNMFGVLKFFKECKAAEINPIIGSEFYMTAGSRFDKKGSETGNKYYHLVLLATNERGYRNLMKLSSLSYTEGFYYKPRIDEELLIRYHEGLIGLSACLGGEIPSLLLEGKSEEALQRARRLRDILGDDNFYLELQDHGLPEQKKVNPLLIELSKRTGIPLVVTNDIHYLDKEDSVAQDILLCISTNKKRNELSRMRFETSEFYLKSGDEMAALFPDCPEAVLNTVRIAERCHTSIPLPGPMLPDFELPPPFTNGADYIRHLTYEGLKKRYPELTEEIKKRADYELDVIIKMDFVGYFLIVADFINWAKEHDIPVGPGRGSGAGSIVAYAMRITDIDPLKYNLLFERFLNPERVSMPDFDVDFCFERRGEVIDYVTQKYGRERVGQIITFGTLKAKAVIKDVARALDIPLEESNRIAKLIPEDPKMTLAKAFEQEPELAKLAEDPKYQELFAIARRLENKNRHSSLHAAGIVIGKTELTDYVPLYRDAKTGTVATQFTMDQIEECGLVKMDFLGLKTLTLIKNTENLIRKRGGEYANFDANSVSETDPATYKLLGEGQSTCVFQFESSGMQSILKQAKPNKIEDLIALNALYRPGPMAYIPQFVDSKWGRRPIEYPDPCLESILKETYGVIVYQEQVMQVAQIIGGYSLGQADLLRRAMGKKKAEVMVKEKARFIEGAKKKGFSEADADRIFEILVPFAGYGFNKSHAAAYSVVAYRTAYLKANFPAEFMAANLTNEITSTDKLPEYIDESRRMGLTIEPPDINRSEKYFTVVEGKIIYGLLGIKGLGDAAADEIVNQRAVGGLYKDFMDFLERVDIKTVGKKVIELLIKTGAFDALGQSRPTLLANLERAVEYAQNKKDDKKFGQSSLFEDSGEKDYPDFEFESAPDWDKQEQLAIEKELIGFYFSGHPMDDYRQTWERSVSLDLAHPERSSPDKEYVILGQIKSLRPFQAKNGKWMGFSSLADFKGQIDLTLFSDVWEKYKDQLHIDEIVALKGKVDRSRGEKVSFIVNEMLDIQNLTEKSYREIHIRLKSDAAEREENLYPLRDHLFEHSGLCSVFIHIPVPGGESVVRTATQITSSADQWALESIGMLPGVAEVWRE</sequence>
<dbReference type="AlphaFoldDB" id="A0A7C3E1H8"/>
<evidence type="ECO:0000256" key="2">
    <source>
        <dbReference type="ARBA" id="ARBA00012417"/>
    </source>
</evidence>
<evidence type="ECO:0000256" key="3">
    <source>
        <dbReference type="ARBA" id="ARBA00019114"/>
    </source>
</evidence>
<dbReference type="Pfam" id="PF14579">
    <property type="entry name" value="HHH_6"/>
    <property type="match status" value="1"/>
</dbReference>
<dbReference type="PANTHER" id="PTHR32294">
    <property type="entry name" value="DNA POLYMERASE III SUBUNIT ALPHA"/>
    <property type="match status" value="1"/>
</dbReference>
<dbReference type="SMART" id="SM00481">
    <property type="entry name" value="POLIIIAc"/>
    <property type="match status" value="1"/>
</dbReference>
<comment type="caution">
    <text evidence="10">The sequence shown here is derived from an EMBL/GenBank/DDBJ whole genome shotgun (WGS) entry which is preliminary data.</text>
</comment>
<evidence type="ECO:0000256" key="6">
    <source>
        <dbReference type="ARBA" id="ARBA00022705"/>
    </source>
</evidence>
<dbReference type="GO" id="GO:0003676">
    <property type="term" value="F:nucleic acid binding"/>
    <property type="evidence" value="ECO:0007669"/>
    <property type="project" value="InterPro"/>
</dbReference>
<dbReference type="InterPro" id="IPR040982">
    <property type="entry name" value="DNA_pol3_finger"/>
</dbReference>
<organism evidence="10">
    <name type="scientific">Gracilinema caldarium</name>
    <dbReference type="NCBI Taxonomy" id="215591"/>
    <lineage>
        <taxon>Bacteria</taxon>
        <taxon>Pseudomonadati</taxon>
        <taxon>Spirochaetota</taxon>
        <taxon>Spirochaetia</taxon>
        <taxon>Spirochaetales</taxon>
        <taxon>Breznakiellaceae</taxon>
        <taxon>Gracilinema</taxon>
    </lineage>
</organism>
<keyword evidence="6" id="KW-0235">DNA replication</keyword>
<accession>A0A7C3E1H8</accession>
<gene>
    <name evidence="10" type="ORF">ENS59_09185</name>
</gene>
<keyword evidence="4 10" id="KW-0808">Transferase</keyword>
<comment type="catalytic activity">
    <reaction evidence="8">
        <text>DNA(n) + a 2'-deoxyribonucleoside 5'-triphosphate = DNA(n+1) + diphosphate</text>
        <dbReference type="Rhea" id="RHEA:22508"/>
        <dbReference type="Rhea" id="RHEA-COMP:17339"/>
        <dbReference type="Rhea" id="RHEA-COMP:17340"/>
        <dbReference type="ChEBI" id="CHEBI:33019"/>
        <dbReference type="ChEBI" id="CHEBI:61560"/>
        <dbReference type="ChEBI" id="CHEBI:173112"/>
        <dbReference type="EC" id="2.7.7.7"/>
    </reaction>
</comment>
<dbReference type="InterPro" id="IPR016195">
    <property type="entry name" value="Pol/histidinol_Pase-like"/>
</dbReference>
<feature type="domain" description="Polymerase/histidinol phosphatase N-terminal" evidence="9">
    <location>
        <begin position="5"/>
        <end position="72"/>
    </location>
</feature>
<dbReference type="Gene3D" id="3.20.20.140">
    <property type="entry name" value="Metal-dependent hydrolases"/>
    <property type="match status" value="1"/>
</dbReference>
<protein>
    <recommendedName>
        <fullName evidence="3">DNA polymerase III subunit alpha</fullName>
        <ecNumber evidence="2">2.7.7.7</ecNumber>
    </recommendedName>
</protein>
<evidence type="ECO:0000256" key="8">
    <source>
        <dbReference type="ARBA" id="ARBA00049244"/>
    </source>
</evidence>
<evidence type="ECO:0000256" key="4">
    <source>
        <dbReference type="ARBA" id="ARBA00022679"/>
    </source>
</evidence>
<evidence type="ECO:0000256" key="1">
    <source>
        <dbReference type="ARBA" id="ARBA00004496"/>
    </source>
</evidence>
<dbReference type="InterPro" id="IPR004013">
    <property type="entry name" value="PHP_dom"/>
</dbReference>
<dbReference type="NCBIfam" id="NF005298">
    <property type="entry name" value="PRK06826.1"/>
    <property type="match status" value="1"/>
</dbReference>
<dbReference type="InterPro" id="IPR004365">
    <property type="entry name" value="NA-bd_OB_tRNA"/>
</dbReference>
<evidence type="ECO:0000256" key="7">
    <source>
        <dbReference type="ARBA" id="ARBA00022932"/>
    </source>
</evidence>
<dbReference type="CDD" id="cd04485">
    <property type="entry name" value="DnaE_OBF"/>
    <property type="match status" value="1"/>
</dbReference>
<dbReference type="PANTHER" id="PTHR32294:SF0">
    <property type="entry name" value="DNA POLYMERASE III SUBUNIT ALPHA"/>
    <property type="match status" value="1"/>
</dbReference>
<dbReference type="EMBL" id="DSVL01000281">
    <property type="protein sequence ID" value="HFH29668.1"/>
    <property type="molecule type" value="Genomic_DNA"/>
</dbReference>
<reference evidence="10" key="1">
    <citation type="journal article" date="2020" name="mSystems">
        <title>Genome- and Community-Level Interaction Insights into Carbon Utilization and Element Cycling Functions of Hydrothermarchaeota in Hydrothermal Sediment.</title>
        <authorList>
            <person name="Zhou Z."/>
            <person name="Liu Y."/>
            <person name="Xu W."/>
            <person name="Pan J."/>
            <person name="Luo Z.H."/>
            <person name="Li M."/>
        </authorList>
    </citation>
    <scope>NUCLEOTIDE SEQUENCE [LARGE SCALE GENOMIC DNA]</scope>
    <source>
        <strain evidence="10">SpSt-503</strain>
    </source>
</reference>
<evidence type="ECO:0000256" key="5">
    <source>
        <dbReference type="ARBA" id="ARBA00022695"/>
    </source>
</evidence>
<dbReference type="Gene3D" id="1.10.150.870">
    <property type="match status" value="1"/>
</dbReference>
<proteinExistence type="predicted"/>
<dbReference type="GO" id="GO:0005737">
    <property type="term" value="C:cytoplasm"/>
    <property type="evidence" value="ECO:0007669"/>
    <property type="project" value="UniProtKB-SubCell"/>
</dbReference>
<dbReference type="Pfam" id="PF01336">
    <property type="entry name" value="tRNA_anti-codon"/>
    <property type="match status" value="1"/>
</dbReference>
<dbReference type="InterPro" id="IPR003141">
    <property type="entry name" value="Pol/His_phosphatase_N"/>
</dbReference>
<dbReference type="Pfam" id="PF02811">
    <property type="entry name" value="PHP"/>
    <property type="match status" value="1"/>
</dbReference>
<dbReference type="Pfam" id="PF17657">
    <property type="entry name" value="DNA_pol3_finger"/>
    <property type="match status" value="1"/>
</dbReference>
<dbReference type="InterPro" id="IPR011708">
    <property type="entry name" value="DNA_pol3_alpha_NTPase_dom"/>
</dbReference>